<comment type="caution">
    <text evidence="8">The sequence shown here is derived from an EMBL/GenBank/DDBJ whole genome shotgun (WGS) entry which is preliminary data.</text>
</comment>
<comment type="pathway">
    <text evidence="2">Glycan biosynthesis; starch biosynthesis.</text>
</comment>
<dbReference type="SUPFAM" id="SSF53756">
    <property type="entry name" value="UDP-Glycosyltransferase/glycogen phosphorylase"/>
    <property type="match status" value="1"/>
</dbReference>
<dbReference type="AlphaFoldDB" id="A0AA38LF14"/>
<comment type="catalytic activity">
    <reaction evidence="1">
        <text>[(1-&gt;4)-alpha-D-glucosyl](n) + ADP-alpha-D-glucose = [(1-&gt;4)-alpha-D-glucosyl](n+1) + ADP + H(+)</text>
        <dbReference type="Rhea" id="RHEA:18189"/>
        <dbReference type="Rhea" id="RHEA-COMP:9584"/>
        <dbReference type="Rhea" id="RHEA-COMP:9587"/>
        <dbReference type="ChEBI" id="CHEBI:15378"/>
        <dbReference type="ChEBI" id="CHEBI:15444"/>
        <dbReference type="ChEBI" id="CHEBI:57498"/>
        <dbReference type="ChEBI" id="CHEBI:456216"/>
        <dbReference type="EC" id="2.4.1.21"/>
    </reaction>
</comment>
<evidence type="ECO:0000256" key="6">
    <source>
        <dbReference type="ARBA" id="ARBA00022922"/>
    </source>
</evidence>
<keyword evidence="4" id="KW-0328">Glycosyltransferase</keyword>
<evidence type="ECO:0000256" key="5">
    <source>
        <dbReference type="ARBA" id="ARBA00022679"/>
    </source>
</evidence>
<sequence length="202" mass="22972">VGGLGDVVTGLGKALQKKGHLVEIILPKYDCMDYSRIGKLKALDVQIDSYFDGRLFKNKVWLGTVEGLPVYFIEPHHPAKFFWRGQIYGEGDDFRRFTFFSRAALEFVLQSGKKPDIIHCHDWQTAFVAPLYWDIYAPQGLNSARIAFTCHNFEYQGTESAAALASCGLDVQQLNRADRMQDNFRHDRINAVKVFLAGLYQC</sequence>
<dbReference type="GO" id="GO:0009011">
    <property type="term" value="F:alpha-1,4-glucan glucosyltransferase (ADP-glucose donor) activity"/>
    <property type="evidence" value="ECO:0007669"/>
    <property type="project" value="UniProtKB-EC"/>
</dbReference>
<dbReference type="GO" id="GO:0019252">
    <property type="term" value="P:starch biosynthetic process"/>
    <property type="evidence" value="ECO:0007669"/>
    <property type="project" value="UniProtKB-KW"/>
</dbReference>
<keyword evidence="9" id="KW-1185">Reference proteome</keyword>
<evidence type="ECO:0000259" key="7">
    <source>
        <dbReference type="Pfam" id="PF08323"/>
    </source>
</evidence>
<evidence type="ECO:0000256" key="3">
    <source>
        <dbReference type="ARBA" id="ARBA00012588"/>
    </source>
</evidence>
<proteinExistence type="predicted"/>
<dbReference type="Pfam" id="PF08323">
    <property type="entry name" value="Glyco_transf_5"/>
    <property type="match status" value="1"/>
</dbReference>
<feature type="domain" description="Starch synthase catalytic" evidence="7">
    <location>
        <begin position="1"/>
        <end position="193"/>
    </location>
</feature>
<organism evidence="8 9">
    <name type="scientific">Taxus chinensis</name>
    <name type="common">Chinese yew</name>
    <name type="synonym">Taxus wallichiana var. chinensis</name>
    <dbReference type="NCBI Taxonomy" id="29808"/>
    <lineage>
        <taxon>Eukaryota</taxon>
        <taxon>Viridiplantae</taxon>
        <taxon>Streptophyta</taxon>
        <taxon>Embryophyta</taxon>
        <taxon>Tracheophyta</taxon>
        <taxon>Spermatophyta</taxon>
        <taxon>Pinopsida</taxon>
        <taxon>Pinidae</taxon>
        <taxon>Conifers II</taxon>
        <taxon>Cupressales</taxon>
        <taxon>Taxaceae</taxon>
        <taxon>Taxus</taxon>
    </lineage>
</organism>
<gene>
    <name evidence="8" type="ORF">KI387_020511</name>
</gene>
<dbReference type="Proteomes" id="UP000824469">
    <property type="component" value="Unassembled WGS sequence"/>
</dbReference>
<dbReference type="Gene3D" id="3.40.50.2000">
    <property type="entry name" value="Glycogen Phosphorylase B"/>
    <property type="match status" value="1"/>
</dbReference>
<dbReference type="InterPro" id="IPR013534">
    <property type="entry name" value="Starch_synth_cat_dom"/>
</dbReference>
<evidence type="ECO:0000313" key="8">
    <source>
        <dbReference type="EMBL" id="KAH9318742.1"/>
    </source>
</evidence>
<dbReference type="EMBL" id="JAHRHJ020000004">
    <property type="protein sequence ID" value="KAH9318742.1"/>
    <property type="molecule type" value="Genomic_DNA"/>
</dbReference>
<dbReference type="PANTHER" id="PTHR46083:SF2">
    <property type="entry name" value="STARCH SYNTHASE 4, CHLOROPLASTIC_AMYLOPLASTIC-RELATED"/>
    <property type="match status" value="1"/>
</dbReference>
<accession>A0AA38LF14</accession>
<keyword evidence="6" id="KW-0750">Starch biosynthesis</keyword>
<dbReference type="OMA" id="FGCENIY"/>
<evidence type="ECO:0000256" key="4">
    <source>
        <dbReference type="ARBA" id="ARBA00022676"/>
    </source>
</evidence>
<dbReference type="PANTHER" id="PTHR46083">
    <property type="match status" value="1"/>
</dbReference>
<evidence type="ECO:0000256" key="1">
    <source>
        <dbReference type="ARBA" id="ARBA00001478"/>
    </source>
</evidence>
<dbReference type="EC" id="2.4.1.21" evidence="3"/>
<feature type="non-terminal residue" evidence="8">
    <location>
        <position position="1"/>
    </location>
</feature>
<evidence type="ECO:0000256" key="2">
    <source>
        <dbReference type="ARBA" id="ARBA00004727"/>
    </source>
</evidence>
<protein>
    <recommendedName>
        <fullName evidence="3">starch synthase</fullName>
        <ecNumber evidence="3">2.4.1.21</ecNumber>
    </recommendedName>
</protein>
<evidence type="ECO:0000313" key="9">
    <source>
        <dbReference type="Proteomes" id="UP000824469"/>
    </source>
</evidence>
<keyword evidence="5" id="KW-0808">Transferase</keyword>
<name>A0AA38LF14_TAXCH</name>
<reference evidence="8 9" key="1">
    <citation type="journal article" date="2021" name="Nat. Plants">
        <title>The Taxus genome provides insights into paclitaxel biosynthesis.</title>
        <authorList>
            <person name="Xiong X."/>
            <person name="Gou J."/>
            <person name="Liao Q."/>
            <person name="Li Y."/>
            <person name="Zhou Q."/>
            <person name="Bi G."/>
            <person name="Li C."/>
            <person name="Du R."/>
            <person name="Wang X."/>
            <person name="Sun T."/>
            <person name="Guo L."/>
            <person name="Liang H."/>
            <person name="Lu P."/>
            <person name="Wu Y."/>
            <person name="Zhang Z."/>
            <person name="Ro D.K."/>
            <person name="Shang Y."/>
            <person name="Huang S."/>
            <person name="Yan J."/>
        </authorList>
    </citation>
    <scope>NUCLEOTIDE SEQUENCE [LARGE SCALE GENOMIC DNA]</scope>
    <source>
        <strain evidence="8">Ta-2019</strain>
    </source>
</reference>